<feature type="coiled-coil region" evidence="1">
    <location>
        <begin position="103"/>
        <end position="169"/>
    </location>
</feature>
<proteinExistence type="predicted"/>
<feature type="coiled-coil region" evidence="1">
    <location>
        <begin position="3"/>
        <end position="58"/>
    </location>
</feature>
<dbReference type="InterPro" id="IPR052376">
    <property type="entry name" value="Oxidative_Scav/Glycosyltrans"/>
</dbReference>
<name>A0A5S9IHS9_UABAM</name>
<dbReference type="AlphaFoldDB" id="A0A5S9IHS9"/>
<keyword evidence="4" id="KW-1185">Reference proteome</keyword>
<evidence type="ECO:0000259" key="2">
    <source>
        <dbReference type="Pfam" id="PF24481"/>
    </source>
</evidence>
<evidence type="ECO:0000313" key="3">
    <source>
        <dbReference type="EMBL" id="BBM82033.1"/>
    </source>
</evidence>
<gene>
    <name evidence="3" type="ORF">UABAM_00376</name>
</gene>
<dbReference type="OrthoDB" id="260976at2"/>
<accession>A0A5S9IHS9</accession>
<protein>
    <recommendedName>
        <fullName evidence="2">CT398-like coiled coil hairpin domain-containing protein</fullName>
    </recommendedName>
</protein>
<keyword evidence="1" id="KW-0175">Coiled coil</keyword>
<dbReference type="EMBL" id="AP019860">
    <property type="protein sequence ID" value="BBM82033.1"/>
    <property type="molecule type" value="Genomic_DNA"/>
</dbReference>
<dbReference type="PANTHER" id="PTHR39082:SF1">
    <property type="entry name" value="SCAVENGER RECEPTOR CLASS A MEMBER 3"/>
    <property type="match status" value="1"/>
</dbReference>
<sequence>MENMSLLLALQEIDKEIVRIENEQERLPRKLSKTYQEAIEIQEQIAAQKKMIDQLRVEEKNNELEIKSIDDLINKKKGHLAVAKTNVEYKTLLKEIDDQGALRAQTEEKTLELIDKIEEEKNKLKDIEKKYDVISDEYEKFRAQVEGELRELSAELDEVTKKRETKREEIADLEPGTLSEYERIFQNLRGDALVPVQDEYCTSCHMEILAKDMTDLLCKKLVYCEGCFRILYLPEIISSS</sequence>
<dbReference type="Gene3D" id="1.10.287.1490">
    <property type="match status" value="1"/>
</dbReference>
<organism evidence="3 4">
    <name type="scientific">Uabimicrobium amorphum</name>
    <dbReference type="NCBI Taxonomy" id="2596890"/>
    <lineage>
        <taxon>Bacteria</taxon>
        <taxon>Pseudomonadati</taxon>
        <taxon>Planctomycetota</taxon>
        <taxon>Candidatus Uabimicrobiia</taxon>
        <taxon>Candidatus Uabimicrobiales</taxon>
        <taxon>Candidatus Uabimicrobiaceae</taxon>
        <taxon>Candidatus Uabimicrobium</taxon>
    </lineage>
</organism>
<dbReference type="PANTHER" id="PTHR39082">
    <property type="entry name" value="PHOSPHOLIPASE C-BETA-2-RELATED"/>
    <property type="match status" value="1"/>
</dbReference>
<dbReference type="Proteomes" id="UP000326354">
    <property type="component" value="Chromosome"/>
</dbReference>
<dbReference type="RefSeq" id="WP_151966291.1">
    <property type="nucleotide sequence ID" value="NZ_AP019860.1"/>
</dbReference>
<dbReference type="Pfam" id="PF24481">
    <property type="entry name" value="CT398_CC"/>
    <property type="match status" value="1"/>
</dbReference>
<evidence type="ECO:0000256" key="1">
    <source>
        <dbReference type="SAM" id="Coils"/>
    </source>
</evidence>
<dbReference type="InterPro" id="IPR056003">
    <property type="entry name" value="CT398_CC_hairpin"/>
</dbReference>
<feature type="domain" description="CT398-like coiled coil hairpin" evidence="2">
    <location>
        <begin position="10"/>
        <end position="185"/>
    </location>
</feature>
<evidence type="ECO:0000313" key="4">
    <source>
        <dbReference type="Proteomes" id="UP000326354"/>
    </source>
</evidence>
<dbReference type="KEGG" id="uam:UABAM_00376"/>
<reference evidence="3 4" key="1">
    <citation type="submission" date="2019-08" db="EMBL/GenBank/DDBJ databases">
        <title>Complete genome sequence of Candidatus Uab amorphum.</title>
        <authorList>
            <person name="Shiratori T."/>
            <person name="Suzuki S."/>
            <person name="Kakizawa Y."/>
            <person name="Ishida K."/>
        </authorList>
    </citation>
    <scope>NUCLEOTIDE SEQUENCE [LARGE SCALE GENOMIC DNA]</scope>
    <source>
        <strain evidence="3 4">SRT547</strain>
    </source>
</reference>